<dbReference type="Proteomes" id="UP001241537">
    <property type="component" value="Unassembled WGS sequence"/>
</dbReference>
<evidence type="ECO:0000256" key="3">
    <source>
        <dbReference type="ARBA" id="ARBA00023274"/>
    </source>
</evidence>
<dbReference type="AlphaFoldDB" id="A0AAE3VBB0"/>
<dbReference type="RefSeq" id="WP_307255185.1">
    <property type="nucleotide sequence ID" value="NZ_JAUSTO010000013.1"/>
</dbReference>
<proteinExistence type="inferred from homology"/>
<comment type="similarity">
    <text evidence="1">Belongs to the bacterial ribosomal protein bS1 family.</text>
</comment>
<reference evidence="5" key="1">
    <citation type="submission" date="2023-07" db="EMBL/GenBank/DDBJ databases">
        <title>Genomic Encyclopedia of Type Strains, Phase IV (KMG-IV): sequencing the most valuable type-strain genomes for metagenomic binning, comparative biology and taxonomic classification.</title>
        <authorList>
            <person name="Goeker M."/>
        </authorList>
    </citation>
    <scope>NUCLEOTIDE SEQUENCE</scope>
    <source>
        <strain evidence="5">DSM 19659</strain>
    </source>
</reference>
<protein>
    <submittedName>
        <fullName evidence="5">Small subunit ribosomal protein S1</fullName>
    </submittedName>
</protein>
<dbReference type="InterPro" id="IPR012340">
    <property type="entry name" value="NA-bd_OB-fold"/>
</dbReference>
<keyword evidence="6" id="KW-1185">Reference proteome</keyword>
<feature type="domain" description="S1 motif" evidence="4">
    <location>
        <begin position="41"/>
        <end position="107"/>
    </location>
</feature>
<dbReference type="SUPFAM" id="SSF50249">
    <property type="entry name" value="Nucleic acid-binding proteins"/>
    <property type="match status" value="2"/>
</dbReference>
<evidence type="ECO:0000259" key="4">
    <source>
        <dbReference type="PROSITE" id="PS50126"/>
    </source>
</evidence>
<dbReference type="Gene3D" id="2.40.50.140">
    <property type="entry name" value="Nucleic acid-binding proteins"/>
    <property type="match status" value="2"/>
</dbReference>
<dbReference type="GO" id="GO:1990904">
    <property type="term" value="C:ribonucleoprotein complex"/>
    <property type="evidence" value="ECO:0007669"/>
    <property type="project" value="UniProtKB-KW"/>
</dbReference>
<keyword evidence="2 5" id="KW-0689">Ribosomal protein</keyword>
<dbReference type="PANTHER" id="PTHR10724:SF7">
    <property type="entry name" value="SMALL RIBOSOMAL SUBUNIT PROTEIN BS1C"/>
    <property type="match status" value="1"/>
</dbReference>
<organism evidence="5 6">
    <name type="scientific">Moryella indoligenes</name>
    <dbReference type="NCBI Taxonomy" id="371674"/>
    <lineage>
        <taxon>Bacteria</taxon>
        <taxon>Bacillati</taxon>
        <taxon>Bacillota</taxon>
        <taxon>Clostridia</taxon>
        <taxon>Lachnospirales</taxon>
        <taxon>Lachnospiraceae</taxon>
        <taxon>Moryella</taxon>
    </lineage>
</organism>
<dbReference type="GO" id="GO:0005840">
    <property type="term" value="C:ribosome"/>
    <property type="evidence" value="ECO:0007669"/>
    <property type="project" value="UniProtKB-KW"/>
</dbReference>
<evidence type="ECO:0000313" key="6">
    <source>
        <dbReference type="Proteomes" id="UP001241537"/>
    </source>
</evidence>
<evidence type="ECO:0000313" key="5">
    <source>
        <dbReference type="EMBL" id="MDQ0153179.1"/>
    </source>
</evidence>
<gene>
    <name evidence="5" type="ORF">J2S20_001888</name>
</gene>
<evidence type="ECO:0000256" key="1">
    <source>
        <dbReference type="ARBA" id="ARBA00006767"/>
    </source>
</evidence>
<sequence>MAEESMKDFEQEINDSFKTAKKVENEDGGKWERFQSLIETKEQFDVKIIEVVKGGCIAYLEDTRAFIPASQLSVNYVEKLEEFQNKHIKVVVITADPEKKRLVLSHREIEQAEREQEKAARLAQIKVGEIVDGKVESLKDYGAFVDLGGVTGLLHVSQISRKRIKTPADVLKEGQEVKVKVIKIGDGKISLSIRALEEPEGSFQRDNTLEETGGFKYEEKTRATTNLGDLLKGIKLN</sequence>
<dbReference type="CDD" id="cd05688">
    <property type="entry name" value="S1_RPS1_repeat_ec3"/>
    <property type="match status" value="1"/>
</dbReference>
<dbReference type="InterPro" id="IPR003029">
    <property type="entry name" value="S1_domain"/>
</dbReference>
<dbReference type="FunFam" id="2.40.50.140:FF:000051">
    <property type="entry name" value="RNA-binding transcriptional accessory protein"/>
    <property type="match status" value="1"/>
</dbReference>
<feature type="domain" description="S1 motif" evidence="4">
    <location>
        <begin position="128"/>
        <end position="194"/>
    </location>
</feature>
<accession>A0AAE3VBB0</accession>
<dbReference type="InterPro" id="IPR050437">
    <property type="entry name" value="Ribos_protein_bS1-like"/>
</dbReference>
<dbReference type="Pfam" id="PF00575">
    <property type="entry name" value="S1"/>
    <property type="match status" value="2"/>
</dbReference>
<dbReference type="PANTHER" id="PTHR10724">
    <property type="entry name" value="30S RIBOSOMAL PROTEIN S1"/>
    <property type="match status" value="1"/>
</dbReference>
<dbReference type="PRINTS" id="PR00681">
    <property type="entry name" value="RIBOSOMALS1"/>
</dbReference>
<dbReference type="EMBL" id="JAUSTO010000013">
    <property type="protein sequence ID" value="MDQ0153179.1"/>
    <property type="molecule type" value="Genomic_DNA"/>
</dbReference>
<dbReference type="InterPro" id="IPR035104">
    <property type="entry name" value="Ribosomal_protein_S1-like"/>
</dbReference>
<dbReference type="GO" id="GO:0003735">
    <property type="term" value="F:structural constituent of ribosome"/>
    <property type="evidence" value="ECO:0007669"/>
    <property type="project" value="TreeGrafter"/>
</dbReference>
<dbReference type="GO" id="GO:0006412">
    <property type="term" value="P:translation"/>
    <property type="evidence" value="ECO:0007669"/>
    <property type="project" value="TreeGrafter"/>
</dbReference>
<dbReference type="CDD" id="cd04465">
    <property type="entry name" value="S1_RPS1_repeat_ec2_hs2"/>
    <property type="match status" value="1"/>
</dbReference>
<name>A0AAE3VBB0_9FIRM</name>
<evidence type="ECO:0000256" key="2">
    <source>
        <dbReference type="ARBA" id="ARBA00022980"/>
    </source>
</evidence>
<keyword evidence="3" id="KW-0687">Ribonucleoprotein</keyword>
<dbReference type="GO" id="GO:0005737">
    <property type="term" value="C:cytoplasm"/>
    <property type="evidence" value="ECO:0007669"/>
    <property type="project" value="UniProtKB-ARBA"/>
</dbReference>
<comment type="caution">
    <text evidence="5">The sequence shown here is derived from an EMBL/GenBank/DDBJ whole genome shotgun (WGS) entry which is preliminary data.</text>
</comment>
<dbReference type="GO" id="GO:0003729">
    <property type="term" value="F:mRNA binding"/>
    <property type="evidence" value="ECO:0007669"/>
    <property type="project" value="UniProtKB-ARBA"/>
</dbReference>
<dbReference type="PROSITE" id="PS50126">
    <property type="entry name" value="S1"/>
    <property type="match status" value="2"/>
</dbReference>
<dbReference type="SMART" id="SM00316">
    <property type="entry name" value="S1"/>
    <property type="match status" value="2"/>
</dbReference>